<keyword evidence="5 6" id="KW-0378">Hydrolase</keyword>
<dbReference type="Gene3D" id="3.90.230.10">
    <property type="entry name" value="Creatinase/methionine aminopeptidase superfamily"/>
    <property type="match status" value="1"/>
</dbReference>
<dbReference type="SUPFAM" id="SSF55920">
    <property type="entry name" value="Creatinase/aminopeptidase"/>
    <property type="match status" value="1"/>
</dbReference>
<comment type="similarity">
    <text evidence="6">Belongs to the peptidase M24A family. Methionine aminopeptidase type 1 subfamily.</text>
</comment>
<dbReference type="GO" id="GO:0006508">
    <property type="term" value="P:proteolysis"/>
    <property type="evidence" value="ECO:0007669"/>
    <property type="project" value="UniProtKB-KW"/>
</dbReference>
<evidence type="ECO:0000256" key="6">
    <source>
        <dbReference type="HAMAP-Rule" id="MF_01974"/>
    </source>
</evidence>
<evidence type="ECO:0000313" key="10">
    <source>
        <dbReference type="Proteomes" id="UP000247476"/>
    </source>
</evidence>
<evidence type="ECO:0000259" key="8">
    <source>
        <dbReference type="Pfam" id="PF00557"/>
    </source>
</evidence>
<feature type="binding site" evidence="6">
    <location>
        <position position="168"/>
    </location>
    <ligand>
        <name>a divalent metal cation</name>
        <dbReference type="ChEBI" id="CHEBI:60240"/>
        <label>2</label>
        <note>catalytic</note>
    </ligand>
</feature>
<dbReference type="OrthoDB" id="9802055at2"/>
<dbReference type="PANTHER" id="PTHR43330">
    <property type="entry name" value="METHIONINE AMINOPEPTIDASE"/>
    <property type="match status" value="1"/>
</dbReference>
<feature type="binding site" evidence="6">
    <location>
        <position position="94"/>
    </location>
    <ligand>
        <name>a divalent metal cation</name>
        <dbReference type="ChEBI" id="CHEBI:60240"/>
        <label>1</label>
    </ligand>
</feature>
<dbReference type="InterPro" id="IPR036005">
    <property type="entry name" value="Creatinase/aminopeptidase-like"/>
</dbReference>
<dbReference type="InterPro" id="IPR000994">
    <property type="entry name" value="Pept_M24"/>
</dbReference>
<keyword evidence="4 6" id="KW-0479">Metal-binding</keyword>
<accession>A0A2V5KAJ3</accession>
<dbReference type="GO" id="GO:0004239">
    <property type="term" value="F:initiator methionyl aminopeptidase activity"/>
    <property type="evidence" value="ECO:0007669"/>
    <property type="project" value="UniProtKB-UniRule"/>
</dbReference>
<comment type="caution">
    <text evidence="9">The sequence shown here is derived from an EMBL/GenBank/DDBJ whole genome shotgun (WGS) entry which is preliminary data.</text>
</comment>
<evidence type="ECO:0000256" key="7">
    <source>
        <dbReference type="RuleBase" id="RU003653"/>
    </source>
</evidence>
<evidence type="ECO:0000256" key="1">
    <source>
        <dbReference type="ARBA" id="ARBA00002521"/>
    </source>
</evidence>
<comment type="catalytic activity">
    <reaction evidence="6 7">
        <text>Release of N-terminal amino acids, preferentially methionine, from peptides and arylamides.</text>
        <dbReference type="EC" id="3.4.11.18"/>
    </reaction>
</comment>
<dbReference type="NCBIfam" id="TIGR00500">
    <property type="entry name" value="met_pdase_I"/>
    <property type="match status" value="1"/>
</dbReference>
<dbReference type="HAMAP" id="MF_01974">
    <property type="entry name" value="MetAP_1"/>
    <property type="match status" value="1"/>
</dbReference>
<dbReference type="Pfam" id="PF00557">
    <property type="entry name" value="Peptidase_M24"/>
    <property type="match status" value="1"/>
</dbReference>
<dbReference type="InterPro" id="IPR002467">
    <property type="entry name" value="Pept_M24A_MAP1"/>
</dbReference>
<reference evidence="9 10" key="1">
    <citation type="submission" date="2018-05" db="EMBL/GenBank/DDBJ databases">
        <title>Paenibacillus flagellatus sp. nov., isolated from selenium mineral soil.</title>
        <authorList>
            <person name="Dai X."/>
        </authorList>
    </citation>
    <scope>NUCLEOTIDE SEQUENCE [LARGE SCALE GENOMIC DNA]</scope>
    <source>
        <strain evidence="9 10">DXL2</strain>
    </source>
</reference>
<keyword evidence="10" id="KW-1185">Reference proteome</keyword>
<evidence type="ECO:0000256" key="5">
    <source>
        <dbReference type="ARBA" id="ARBA00022801"/>
    </source>
</evidence>
<dbReference type="InterPro" id="IPR001714">
    <property type="entry name" value="Pept_M24_MAP"/>
</dbReference>
<dbReference type="CDD" id="cd01086">
    <property type="entry name" value="MetAP1"/>
    <property type="match status" value="1"/>
</dbReference>
<feature type="binding site" evidence="6">
    <location>
        <position position="77"/>
    </location>
    <ligand>
        <name>substrate</name>
    </ligand>
</feature>
<feature type="domain" description="Peptidase M24" evidence="8">
    <location>
        <begin position="12"/>
        <end position="239"/>
    </location>
</feature>
<feature type="binding site" evidence="6">
    <location>
        <position position="201"/>
    </location>
    <ligand>
        <name>a divalent metal cation</name>
        <dbReference type="ChEBI" id="CHEBI:60240"/>
        <label>2</label>
        <note>catalytic</note>
    </ligand>
</feature>
<dbReference type="GO" id="GO:0005829">
    <property type="term" value="C:cytosol"/>
    <property type="evidence" value="ECO:0007669"/>
    <property type="project" value="TreeGrafter"/>
</dbReference>
<evidence type="ECO:0000256" key="3">
    <source>
        <dbReference type="ARBA" id="ARBA00022670"/>
    </source>
</evidence>
<feature type="binding site" evidence="6">
    <location>
        <position position="232"/>
    </location>
    <ligand>
        <name>a divalent metal cation</name>
        <dbReference type="ChEBI" id="CHEBI:60240"/>
        <label>1</label>
    </ligand>
</feature>
<dbReference type="AlphaFoldDB" id="A0A2V5KAJ3"/>
<evidence type="ECO:0000313" key="9">
    <source>
        <dbReference type="EMBL" id="PYI56601.1"/>
    </source>
</evidence>
<comment type="function">
    <text evidence="1 6">Removes the N-terminal methionine from nascent proteins. The N-terminal methionine is often cleaved when the second residue in the primary sequence is small and uncharged (Met-Ala-, Cys, Gly, Pro, Ser, Thr, or Val). Requires deformylation of the N(alpha)-formylated initiator methionine before it can be hydrolyzed.</text>
</comment>
<dbReference type="GO" id="GO:0070006">
    <property type="term" value="F:metalloaminopeptidase activity"/>
    <property type="evidence" value="ECO:0007669"/>
    <property type="project" value="UniProtKB-UniRule"/>
</dbReference>
<comment type="subunit">
    <text evidence="6">Monomer.</text>
</comment>
<organism evidence="9 10">
    <name type="scientific">Paenibacillus flagellatus</name>
    <dbReference type="NCBI Taxonomy" id="2211139"/>
    <lineage>
        <taxon>Bacteria</taxon>
        <taxon>Bacillati</taxon>
        <taxon>Bacillota</taxon>
        <taxon>Bacilli</taxon>
        <taxon>Bacillales</taxon>
        <taxon>Paenibacillaceae</taxon>
        <taxon>Paenibacillus</taxon>
    </lineage>
</organism>
<dbReference type="PANTHER" id="PTHR43330:SF17">
    <property type="entry name" value="METHIONINE AMINOPEPTIDASE"/>
    <property type="match status" value="1"/>
</dbReference>
<dbReference type="RefSeq" id="WP_110839129.1">
    <property type="nucleotide sequence ID" value="NZ_QJVJ01000002.1"/>
</dbReference>
<keyword evidence="3 6" id="KW-0645">Protease</keyword>
<name>A0A2V5KAJ3_9BACL</name>
<evidence type="ECO:0000256" key="4">
    <source>
        <dbReference type="ARBA" id="ARBA00022723"/>
    </source>
</evidence>
<keyword evidence="2 6" id="KW-0031">Aminopeptidase</keyword>
<sequence length="248" mass="26953">MIILKTKEEIASMKRAGELLAACHREIAKMIRPGIATNEIDRFVETFLRDHGAVPEQKGYRGYPYATCASVNDVICHGFPSDKPLRDGDIVAIDMVVNLDGWLADSAWSYAVGSVSPQAAKLLDVTKEALYRGIAKAVVGNRIGDISHAIQSYAEGEGFSVVRDFVGHAIGQSMHEEPQVPHYGPPGRGVRLKEGMVITIEPMINTGTYRCKLDDDGWTARTADGGLSAQYEHTIAITADGPLILTEQ</sequence>
<feature type="binding site" evidence="6">
    <location>
        <position position="105"/>
    </location>
    <ligand>
        <name>a divalent metal cation</name>
        <dbReference type="ChEBI" id="CHEBI:60240"/>
        <label>1</label>
    </ligand>
</feature>
<dbReference type="Proteomes" id="UP000247476">
    <property type="component" value="Unassembled WGS sequence"/>
</dbReference>
<dbReference type="GO" id="GO:0046872">
    <property type="term" value="F:metal ion binding"/>
    <property type="evidence" value="ECO:0007669"/>
    <property type="project" value="UniProtKB-UniRule"/>
</dbReference>
<feature type="binding site" evidence="6">
    <location>
        <position position="105"/>
    </location>
    <ligand>
        <name>a divalent metal cation</name>
        <dbReference type="ChEBI" id="CHEBI:60240"/>
        <label>2</label>
        <note>catalytic</note>
    </ligand>
</feature>
<dbReference type="EC" id="3.4.11.18" evidence="6 7"/>
<protein>
    <recommendedName>
        <fullName evidence="6 7">Methionine aminopeptidase</fullName>
        <shortName evidence="6">MAP</shortName>
        <shortName evidence="6">MetAP</shortName>
        <ecNumber evidence="6 7">3.4.11.18</ecNumber>
    </recommendedName>
    <alternativeName>
        <fullName evidence="6">Peptidase M</fullName>
    </alternativeName>
</protein>
<gene>
    <name evidence="6 9" type="primary">map</name>
    <name evidence="9" type="ORF">DLM86_06435</name>
</gene>
<evidence type="ECO:0000256" key="2">
    <source>
        <dbReference type="ARBA" id="ARBA00022438"/>
    </source>
</evidence>
<feature type="binding site" evidence="6">
    <location>
        <position position="232"/>
    </location>
    <ligand>
        <name>a divalent metal cation</name>
        <dbReference type="ChEBI" id="CHEBI:60240"/>
        <label>2</label>
        <note>catalytic</note>
    </ligand>
</feature>
<proteinExistence type="inferred from homology"/>
<comment type="cofactor">
    <cofactor evidence="6">
        <name>Co(2+)</name>
        <dbReference type="ChEBI" id="CHEBI:48828"/>
    </cofactor>
    <cofactor evidence="6">
        <name>Zn(2+)</name>
        <dbReference type="ChEBI" id="CHEBI:29105"/>
    </cofactor>
    <cofactor evidence="6">
        <name>Mn(2+)</name>
        <dbReference type="ChEBI" id="CHEBI:29035"/>
    </cofactor>
    <cofactor evidence="6">
        <name>Fe(2+)</name>
        <dbReference type="ChEBI" id="CHEBI:29033"/>
    </cofactor>
    <text evidence="6">Binds 2 divalent metal cations per subunit. Has a high-affinity and a low affinity metal-binding site. The true nature of the physiological cofactor is under debate. The enzyme is active with cobalt, zinc, manganese or divalent iron ions. Most likely, methionine aminopeptidases function as mononuclear Fe(2+)-metalloproteases under physiological conditions, and the catalytically relevant metal-binding site has been assigned to the histidine-containing high-affinity site.</text>
</comment>
<dbReference type="PRINTS" id="PR00599">
    <property type="entry name" value="MAPEPTIDASE"/>
</dbReference>
<feature type="binding site" evidence="6">
    <location>
        <position position="175"/>
    </location>
    <ligand>
        <name>substrate</name>
    </ligand>
</feature>
<dbReference type="EMBL" id="QJVJ01000002">
    <property type="protein sequence ID" value="PYI56601.1"/>
    <property type="molecule type" value="Genomic_DNA"/>
</dbReference>